<dbReference type="SUPFAM" id="SSF56954">
    <property type="entry name" value="Outer membrane efflux proteins (OEP)"/>
    <property type="match status" value="1"/>
</dbReference>
<dbReference type="STRING" id="1121937.GCA_000423125_02751"/>
<sequence>AWWAQFSDPTLSELMRVARTENPSLRIAGLRILESRALAGIATGLSYPQVQTLSGNAAWVNQHRAGGDTRDLSSGELAFNLGWELDFWGRFRRGIESADAAYFASIAAQRDAQVLLTAQLATLYFNYKTTLQRIEIAERNVALQERSYQITERRFERGQDSELDLQQAKSQYLSTLATIPGLQLALTQTRNALGALLGRAPGNVPELSAANSQLPVLEPSALTAIPAQLLLRRPDVRAAAWQAAAQSAQVGIAQADLYPAISLFGVLSWSDNSLNILGETTQLAVGPSVNWNLFNYGRIENSVRVQDARLQQALERFRGTALNAAREMDDAASRIARTRDTQDILDQSLAAAERSLTIATRRYQEGYSSFQRVLDAQAVTFAQSDRAVINRGQHVAAVIDLYRALGGGWTAADTATLLPAALRETMRERTDWGELLDAPLPQDPDNTP</sequence>
<protein>
    <submittedName>
        <fullName evidence="3">RND transporter</fullName>
    </submittedName>
</protein>
<keyword evidence="2" id="KW-0564">Palmitate</keyword>
<keyword evidence="2" id="KW-1134">Transmembrane beta strand</keyword>
<evidence type="ECO:0000256" key="1">
    <source>
        <dbReference type="ARBA" id="ARBA00007613"/>
    </source>
</evidence>
<accession>A0A3C1KJH2</accession>
<feature type="non-terminal residue" evidence="3">
    <location>
        <position position="1"/>
    </location>
</feature>
<dbReference type="AlphaFoldDB" id="A0A3C1KJH2"/>
<comment type="similarity">
    <text evidence="1 2">Belongs to the outer membrane factor (OMF) (TC 1.B.17) family.</text>
</comment>
<dbReference type="Gene3D" id="2.20.200.10">
    <property type="entry name" value="Outer membrane efflux proteins (OEP)"/>
    <property type="match status" value="1"/>
</dbReference>
<dbReference type="Proteomes" id="UP000259273">
    <property type="component" value="Unassembled WGS sequence"/>
</dbReference>
<dbReference type="GO" id="GO:0009279">
    <property type="term" value="C:cell outer membrane"/>
    <property type="evidence" value="ECO:0007669"/>
    <property type="project" value="UniProtKB-SubCell"/>
</dbReference>
<reference evidence="3 4" key="1">
    <citation type="journal article" date="2018" name="Nat. Biotechnol.">
        <title>A standardized bacterial taxonomy based on genome phylogeny substantially revises the tree of life.</title>
        <authorList>
            <person name="Parks D.H."/>
            <person name="Chuvochina M."/>
            <person name="Waite D.W."/>
            <person name="Rinke C."/>
            <person name="Skarshewski A."/>
            <person name="Chaumeil P.A."/>
            <person name="Hugenholtz P."/>
        </authorList>
    </citation>
    <scope>NUCLEOTIDE SEQUENCE [LARGE SCALE GENOMIC DNA]</scope>
    <source>
        <strain evidence="3">UBA9158</strain>
    </source>
</reference>
<keyword evidence="2" id="KW-0472">Membrane</keyword>
<name>A0A3C1KJH2_9GAMM</name>
<proteinExistence type="inferred from homology"/>
<keyword evidence="2" id="KW-0812">Transmembrane</keyword>
<dbReference type="PANTHER" id="PTHR30203">
    <property type="entry name" value="OUTER MEMBRANE CATION EFFLUX PROTEIN"/>
    <property type="match status" value="1"/>
</dbReference>
<organism evidence="3 4">
    <name type="scientific">Haliea salexigens</name>
    <dbReference type="NCBI Taxonomy" id="287487"/>
    <lineage>
        <taxon>Bacteria</taxon>
        <taxon>Pseudomonadati</taxon>
        <taxon>Pseudomonadota</taxon>
        <taxon>Gammaproteobacteria</taxon>
        <taxon>Cellvibrionales</taxon>
        <taxon>Halieaceae</taxon>
        <taxon>Haliea</taxon>
    </lineage>
</organism>
<dbReference type="PANTHER" id="PTHR30203:SF25">
    <property type="entry name" value="OUTER MEMBRANE PROTEIN-RELATED"/>
    <property type="match status" value="1"/>
</dbReference>
<gene>
    <name evidence="3" type="ORF">DCP75_01380</name>
</gene>
<dbReference type="InterPro" id="IPR010131">
    <property type="entry name" value="MdtP/NodT-like"/>
</dbReference>
<keyword evidence="2" id="KW-0449">Lipoprotein</keyword>
<comment type="caution">
    <text evidence="3">The sequence shown here is derived from an EMBL/GenBank/DDBJ whole genome shotgun (WGS) entry which is preliminary data.</text>
</comment>
<dbReference type="NCBIfam" id="TIGR01845">
    <property type="entry name" value="outer_NodT"/>
    <property type="match status" value="1"/>
</dbReference>
<evidence type="ECO:0000313" key="3">
    <source>
        <dbReference type="EMBL" id="HAN26386.1"/>
    </source>
</evidence>
<dbReference type="Pfam" id="PF02321">
    <property type="entry name" value="OEP"/>
    <property type="match status" value="2"/>
</dbReference>
<dbReference type="GO" id="GO:0015562">
    <property type="term" value="F:efflux transmembrane transporter activity"/>
    <property type="evidence" value="ECO:0007669"/>
    <property type="project" value="InterPro"/>
</dbReference>
<evidence type="ECO:0000313" key="4">
    <source>
        <dbReference type="Proteomes" id="UP000259273"/>
    </source>
</evidence>
<dbReference type="Gene3D" id="1.20.1600.10">
    <property type="entry name" value="Outer membrane efflux proteins (OEP)"/>
    <property type="match status" value="1"/>
</dbReference>
<evidence type="ECO:0000256" key="2">
    <source>
        <dbReference type="RuleBase" id="RU362097"/>
    </source>
</evidence>
<comment type="subcellular location">
    <subcellularLocation>
        <location evidence="2">Cell outer membrane</location>
        <topology evidence="2">Lipid-anchor</topology>
    </subcellularLocation>
</comment>
<dbReference type="InterPro" id="IPR003423">
    <property type="entry name" value="OMP_efflux"/>
</dbReference>
<dbReference type="EMBL" id="DMND01000025">
    <property type="protein sequence ID" value="HAN26386.1"/>
    <property type="molecule type" value="Genomic_DNA"/>
</dbReference>